<dbReference type="InterPro" id="IPR039424">
    <property type="entry name" value="SBP_5"/>
</dbReference>
<evidence type="ECO:0000256" key="4">
    <source>
        <dbReference type="ARBA" id="ARBA00022729"/>
    </source>
</evidence>
<dbReference type="PROSITE" id="PS01040">
    <property type="entry name" value="SBP_BACTERIAL_5"/>
    <property type="match status" value="1"/>
</dbReference>
<dbReference type="EMBL" id="WJXB01000017">
    <property type="protein sequence ID" value="MRN56907.1"/>
    <property type="molecule type" value="Genomic_DNA"/>
</dbReference>
<proteinExistence type="inferred from homology"/>
<evidence type="ECO:0000256" key="1">
    <source>
        <dbReference type="ARBA" id="ARBA00004193"/>
    </source>
</evidence>
<dbReference type="RefSeq" id="WP_154122410.1">
    <property type="nucleotide sequence ID" value="NZ_WJXB01000017.1"/>
</dbReference>
<dbReference type="SUPFAM" id="SSF53850">
    <property type="entry name" value="Periplasmic binding protein-like II"/>
    <property type="match status" value="1"/>
</dbReference>
<dbReference type="Gene3D" id="3.10.105.10">
    <property type="entry name" value="Dipeptide-binding Protein, Domain 3"/>
    <property type="match status" value="1"/>
</dbReference>
<dbReference type="Pfam" id="PF00496">
    <property type="entry name" value="SBP_bac_5"/>
    <property type="match status" value="1"/>
</dbReference>
<evidence type="ECO:0000256" key="2">
    <source>
        <dbReference type="ARBA" id="ARBA00005695"/>
    </source>
</evidence>
<feature type="signal peptide" evidence="5">
    <location>
        <begin position="1"/>
        <end position="21"/>
    </location>
</feature>
<dbReference type="Proteomes" id="UP000463051">
    <property type="component" value="Unassembled WGS sequence"/>
</dbReference>
<dbReference type="CDD" id="cd08498">
    <property type="entry name" value="PBP2_NikA_DppA_OppA_like_2"/>
    <property type="match status" value="1"/>
</dbReference>
<reference evidence="7 8" key="1">
    <citation type="submission" date="2019-11" db="EMBL/GenBank/DDBJ databases">
        <title>Paenibacillus monticola sp. nov., a novel PGPR strain isolated from mountain sample in China.</title>
        <authorList>
            <person name="Zhao Q."/>
            <person name="Li H.-P."/>
            <person name="Zhang J.-L."/>
        </authorList>
    </citation>
    <scope>NUCLEOTIDE SEQUENCE [LARGE SCALE GENOMIC DNA]</scope>
    <source>
        <strain evidence="7 8">LC-T2</strain>
    </source>
</reference>
<dbReference type="InterPro" id="IPR030678">
    <property type="entry name" value="Peptide/Ni-bd"/>
</dbReference>
<protein>
    <submittedName>
        <fullName evidence="7">ABC transporter substrate-binding protein</fullName>
    </submittedName>
</protein>
<dbReference type="GO" id="GO:0043190">
    <property type="term" value="C:ATP-binding cassette (ABC) transporter complex"/>
    <property type="evidence" value="ECO:0007669"/>
    <property type="project" value="InterPro"/>
</dbReference>
<dbReference type="PIRSF" id="PIRSF002741">
    <property type="entry name" value="MppA"/>
    <property type="match status" value="1"/>
</dbReference>
<keyword evidence="4 5" id="KW-0732">Signal</keyword>
<dbReference type="Gene3D" id="3.90.76.10">
    <property type="entry name" value="Dipeptide-binding Protein, Domain 1"/>
    <property type="match status" value="1"/>
</dbReference>
<dbReference type="PANTHER" id="PTHR30290">
    <property type="entry name" value="PERIPLASMIC BINDING COMPONENT OF ABC TRANSPORTER"/>
    <property type="match status" value="1"/>
</dbReference>
<dbReference type="GO" id="GO:0042597">
    <property type="term" value="C:periplasmic space"/>
    <property type="evidence" value="ECO:0007669"/>
    <property type="project" value="UniProtKB-ARBA"/>
</dbReference>
<dbReference type="PANTHER" id="PTHR30290:SF9">
    <property type="entry name" value="OLIGOPEPTIDE-BINDING PROTEIN APPA"/>
    <property type="match status" value="1"/>
</dbReference>
<organism evidence="7 8">
    <name type="scientific">Paenibacillus monticola</name>
    <dbReference type="NCBI Taxonomy" id="2666075"/>
    <lineage>
        <taxon>Bacteria</taxon>
        <taxon>Bacillati</taxon>
        <taxon>Bacillota</taxon>
        <taxon>Bacilli</taxon>
        <taxon>Bacillales</taxon>
        <taxon>Paenibacillaceae</taxon>
        <taxon>Paenibacillus</taxon>
    </lineage>
</organism>
<dbReference type="GO" id="GO:0015833">
    <property type="term" value="P:peptide transport"/>
    <property type="evidence" value="ECO:0007669"/>
    <property type="project" value="TreeGrafter"/>
</dbReference>
<sequence length="517" mass="57140">MRKWHLKGLTAVLVMMLLITACGTKENNTAAVNEPVEETPTEAKVLTIANPADIQSFDFQNNNTTISESVLVNMYDYLLRNDADMNKVPVLAKSWKQVDETTWRFLLRDDVKFHNGDAFTAADVKFTLERLSTDTSLKQNSLYKQIKAVNVIDDYTVDIVTDGPDPILLNRLSRMGSGMLPSKYIEAEGIEGFLAAPVGTGPYKFEKWTKDDRVELIRNDDYFGGAPKWDKLVFRAIPEASTRVSELLTGGVDIIADVPSTDVERIETADTTSIVKTPVQRVLQLVLRSTEGAVTADPKVREAIDLAIDKQAIVDSIAGGSGIVTRTSVTPGNFGADPSLYKQTLYDQDLAKTLLTEAGYAQGEAVLSLSVQSQYKEYAEVVSAMLTQVGFTVNLDILEASAFSEKMSSKTFGEMFMIGIGNSLNDASNNYNRFLLERAAGETDYNNPEVETLLQAALVNMDPEERTTQYQQVQQILAEERPAVYLFQVEAVYGVGAKVEFAPGKDEMFYAEQINPK</sequence>
<dbReference type="PROSITE" id="PS51257">
    <property type="entry name" value="PROKAR_LIPOPROTEIN"/>
    <property type="match status" value="1"/>
</dbReference>
<dbReference type="InterPro" id="IPR000914">
    <property type="entry name" value="SBP_5_dom"/>
</dbReference>
<evidence type="ECO:0000256" key="5">
    <source>
        <dbReference type="SAM" id="SignalP"/>
    </source>
</evidence>
<dbReference type="GO" id="GO:1904680">
    <property type="term" value="F:peptide transmembrane transporter activity"/>
    <property type="evidence" value="ECO:0007669"/>
    <property type="project" value="TreeGrafter"/>
</dbReference>
<evidence type="ECO:0000313" key="7">
    <source>
        <dbReference type="EMBL" id="MRN56907.1"/>
    </source>
</evidence>
<name>A0A7X2HB84_9BACL</name>
<dbReference type="Gene3D" id="3.40.190.10">
    <property type="entry name" value="Periplasmic binding protein-like II"/>
    <property type="match status" value="1"/>
</dbReference>
<evidence type="ECO:0000313" key="8">
    <source>
        <dbReference type="Proteomes" id="UP000463051"/>
    </source>
</evidence>
<comment type="similarity">
    <text evidence="2">Belongs to the bacterial solute-binding protein 5 family.</text>
</comment>
<comment type="caution">
    <text evidence="7">The sequence shown here is derived from an EMBL/GenBank/DDBJ whole genome shotgun (WGS) entry which is preliminary data.</text>
</comment>
<accession>A0A7X2HB84</accession>
<feature type="chain" id="PRO_5039212853" evidence="5">
    <location>
        <begin position="22"/>
        <end position="517"/>
    </location>
</feature>
<evidence type="ECO:0000259" key="6">
    <source>
        <dbReference type="Pfam" id="PF00496"/>
    </source>
</evidence>
<gene>
    <name evidence="7" type="ORF">GJB61_28555</name>
</gene>
<comment type="subcellular location">
    <subcellularLocation>
        <location evidence="1">Cell membrane</location>
        <topology evidence="1">Lipid-anchor</topology>
    </subcellularLocation>
</comment>
<dbReference type="AlphaFoldDB" id="A0A7X2HB84"/>
<dbReference type="InterPro" id="IPR023765">
    <property type="entry name" value="SBP_5_CS"/>
</dbReference>
<keyword evidence="3" id="KW-0813">Transport</keyword>
<evidence type="ECO:0000256" key="3">
    <source>
        <dbReference type="ARBA" id="ARBA00022448"/>
    </source>
</evidence>
<keyword evidence="8" id="KW-1185">Reference proteome</keyword>
<feature type="domain" description="Solute-binding protein family 5" evidence="6">
    <location>
        <begin position="88"/>
        <end position="438"/>
    </location>
</feature>